<keyword evidence="1" id="KW-0472">Membrane</keyword>
<reference evidence="4" key="1">
    <citation type="submission" date="2025-08" db="UniProtKB">
        <authorList>
            <consortium name="RefSeq"/>
        </authorList>
    </citation>
    <scope>IDENTIFICATION</scope>
    <source>
        <tissue evidence="4">Total insect</tissue>
    </source>
</reference>
<dbReference type="Proteomes" id="UP000515158">
    <property type="component" value="Unplaced"/>
</dbReference>
<dbReference type="RefSeq" id="XP_034246529.1">
    <property type="nucleotide sequence ID" value="XM_034390638.1"/>
</dbReference>
<evidence type="ECO:0000313" key="4">
    <source>
        <dbReference type="RefSeq" id="XP_034246529.1"/>
    </source>
</evidence>
<feature type="signal peptide" evidence="2">
    <location>
        <begin position="1"/>
        <end position="23"/>
    </location>
</feature>
<keyword evidence="1" id="KW-1133">Transmembrane helix</keyword>
<name>A0A6P8ZQV8_THRPL</name>
<feature type="transmembrane region" description="Helical" evidence="1">
    <location>
        <begin position="103"/>
        <end position="125"/>
    </location>
</feature>
<dbReference type="AlphaFoldDB" id="A0A6P8ZQV8"/>
<keyword evidence="2" id="KW-0732">Signal</keyword>
<protein>
    <submittedName>
        <fullName evidence="4">Uncharacterized protein LOC117648237</fullName>
    </submittedName>
</protein>
<sequence length="158" mass="16918">MSCHTKVVCTAVGLLTFVLLVQCSEFKARPCFSAVLDQCVVGETCEIQHPANSTEGGSPNGLCVCLKNHKRNKDGYCIPLKPHPQLPTPAQVNSDTKSSSSSAGITAGILVPLLFVGLAVLVVLGRRNGWLDRLRQPRIRHYDTALVGGDLDDDPPIA</sequence>
<proteinExistence type="predicted"/>
<organism evidence="4">
    <name type="scientific">Thrips palmi</name>
    <name type="common">Melon thrips</name>
    <dbReference type="NCBI Taxonomy" id="161013"/>
    <lineage>
        <taxon>Eukaryota</taxon>
        <taxon>Metazoa</taxon>
        <taxon>Ecdysozoa</taxon>
        <taxon>Arthropoda</taxon>
        <taxon>Hexapoda</taxon>
        <taxon>Insecta</taxon>
        <taxon>Pterygota</taxon>
        <taxon>Neoptera</taxon>
        <taxon>Paraneoptera</taxon>
        <taxon>Thysanoptera</taxon>
        <taxon>Terebrantia</taxon>
        <taxon>Thripoidea</taxon>
        <taxon>Thripidae</taxon>
        <taxon>Thrips</taxon>
    </lineage>
</organism>
<evidence type="ECO:0000313" key="3">
    <source>
        <dbReference type="Proteomes" id="UP000515158"/>
    </source>
</evidence>
<accession>A0A6P8ZQV8</accession>
<keyword evidence="1" id="KW-0812">Transmembrane</keyword>
<dbReference type="InParanoid" id="A0A6P8ZQV8"/>
<evidence type="ECO:0000256" key="2">
    <source>
        <dbReference type="SAM" id="SignalP"/>
    </source>
</evidence>
<dbReference type="KEGG" id="tpal:117648237"/>
<evidence type="ECO:0000256" key="1">
    <source>
        <dbReference type="SAM" id="Phobius"/>
    </source>
</evidence>
<gene>
    <name evidence="4" type="primary">LOC117648237</name>
</gene>
<feature type="chain" id="PRO_5027803944" evidence="2">
    <location>
        <begin position="24"/>
        <end position="158"/>
    </location>
</feature>
<dbReference type="OrthoDB" id="10373732at2759"/>
<dbReference type="GeneID" id="117648237"/>
<keyword evidence="3" id="KW-1185">Reference proteome</keyword>